<comment type="caution">
    <text evidence="1">The sequence shown here is derived from an EMBL/GenBank/DDBJ whole genome shotgun (WGS) entry which is preliminary data.</text>
</comment>
<proteinExistence type="predicted"/>
<dbReference type="RefSeq" id="WP_132196595.1">
    <property type="nucleotide sequence ID" value="NZ_SLWM01000034.1"/>
</dbReference>
<dbReference type="Gene3D" id="3.40.50.150">
    <property type="entry name" value="Vaccinia Virus protein VP39"/>
    <property type="match status" value="1"/>
</dbReference>
<dbReference type="InterPro" id="IPR029063">
    <property type="entry name" value="SAM-dependent_MTases_sf"/>
</dbReference>
<keyword evidence="2" id="KW-1185">Reference proteome</keyword>
<dbReference type="GO" id="GO:0008168">
    <property type="term" value="F:methyltransferase activity"/>
    <property type="evidence" value="ECO:0007669"/>
    <property type="project" value="UniProtKB-KW"/>
</dbReference>
<sequence length="281" mass="30692">MTQESVSPDSDPVGVTTPNTARVWDYQLGGKDNFAIDRQVADQINSAMREMGVPDGHVVGAENRAFLHRAVTYLAAEAGVSQFLDLGAGLPTMANTHHIAQRVNPQARVVYVDLDPVVSVHANALLAEDARALPVRADLRDPDQVLGNPVVRDFLDFDKPIAVMCIALLHCLADEEDPFGVVRRFRDAVAPGSYLAVSQLTTEDHPKEAARLHQLSLDVGMSTPLVPRPRAAIERFFDGFKLVEPGLAFINEWRPSEVDVEVGEAQRAGARWFLAGVGRKD</sequence>
<dbReference type="PIRSF" id="PIRSF017393">
    <property type="entry name" value="MTase_SAV2177"/>
    <property type="match status" value="1"/>
</dbReference>
<keyword evidence="1" id="KW-0489">Methyltransferase</keyword>
<dbReference type="InterPro" id="IPR006764">
    <property type="entry name" value="SAM_dep_MeTrfase_SAV2177_type"/>
</dbReference>
<dbReference type="EMBL" id="SLWM01000034">
    <property type="protein sequence ID" value="TCO10279.1"/>
    <property type="molecule type" value="Genomic_DNA"/>
</dbReference>
<organism evidence="1 2">
    <name type="scientific">Kribbella orskensis</name>
    <dbReference type="NCBI Taxonomy" id="2512216"/>
    <lineage>
        <taxon>Bacteria</taxon>
        <taxon>Bacillati</taxon>
        <taxon>Actinomycetota</taxon>
        <taxon>Actinomycetes</taxon>
        <taxon>Propionibacteriales</taxon>
        <taxon>Kribbellaceae</taxon>
        <taxon>Kribbella</taxon>
    </lineage>
</organism>
<evidence type="ECO:0000313" key="2">
    <source>
        <dbReference type="Proteomes" id="UP000295818"/>
    </source>
</evidence>
<gene>
    <name evidence="1" type="ORF">EV644_13427</name>
</gene>
<reference evidence="1 2" key="1">
    <citation type="journal article" date="2015" name="Stand. Genomic Sci.">
        <title>Genomic Encyclopedia of Bacterial and Archaeal Type Strains, Phase III: the genomes of soil and plant-associated and newly described type strains.</title>
        <authorList>
            <person name="Whitman W.B."/>
            <person name="Woyke T."/>
            <person name="Klenk H.P."/>
            <person name="Zhou Y."/>
            <person name="Lilburn T.G."/>
            <person name="Beck B.J."/>
            <person name="De Vos P."/>
            <person name="Vandamme P."/>
            <person name="Eisen J.A."/>
            <person name="Garrity G."/>
            <person name="Hugenholtz P."/>
            <person name="Kyrpides N.C."/>
        </authorList>
    </citation>
    <scope>NUCLEOTIDE SEQUENCE [LARGE SCALE GENOMIC DNA]</scope>
    <source>
        <strain evidence="1 2">VKM Ac-2538</strain>
    </source>
</reference>
<dbReference type="SUPFAM" id="SSF53335">
    <property type="entry name" value="S-adenosyl-L-methionine-dependent methyltransferases"/>
    <property type="match status" value="1"/>
</dbReference>
<dbReference type="Pfam" id="PF04672">
    <property type="entry name" value="Methyltransf_19"/>
    <property type="match status" value="1"/>
</dbReference>
<keyword evidence="1" id="KW-0808">Transferase</keyword>
<accession>A0ABY2B7I3</accession>
<dbReference type="GO" id="GO:0032259">
    <property type="term" value="P:methylation"/>
    <property type="evidence" value="ECO:0007669"/>
    <property type="project" value="UniProtKB-KW"/>
</dbReference>
<name>A0ABY2B7I3_9ACTN</name>
<evidence type="ECO:0000313" key="1">
    <source>
        <dbReference type="EMBL" id="TCO10279.1"/>
    </source>
</evidence>
<dbReference type="Proteomes" id="UP000295818">
    <property type="component" value="Unassembled WGS sequence"/>
</dbReference>
<dbReference type="CDD" id="cd02440">
    <property type="entry name" value="AdoMet_MTases"/>
    <property type="match status" value="1"/>
</dbReference>
<protein>
    <submittedName>
        <fullName evidence="1">S-adenosyl methyltransferase</fullName>
    </submittedName>
</protein>